<dbReference type="SUPFAM" id="SSF46785">
    <property type="entry name" value="Winged helix' DNA-binding domain"/>
    <property type="match status" value="1"/>
</dbReference>
<dbReference type="AlphaFoldDB" id="A0A2T0SBH4"/>
<dbReference type="PANTHER" id="PTHR33221">
    <property type="entry name" value="WINGED HELIX-TURN-HELIX TRANSCRIPTIONAL REGULATOR, RRF2 FAMILY"/>
    <property type="match status" value="1"/>
</dbReference>
<dbReference type="InterPro" id="IPR036390">
    <property type="entry name" value="WH_DNA-bd_sf"/>
</dbReference>
<gene>
    <name evidence="1" type="ORF">CLV70_104326</name>
</gene>
<dbReference type="Proteomes" id="UP000239209">
    <property type="component" value="Unassembled WGS sequence"/>
</dbReference>
<reference evidence="1 2" key="1">
    <citation type="submission" date="2018-03" db="EMBL/GenBank/DDBJ databases">
        <title>Genomic Encyclopedia of Archaeal and Bacterial Type Strains, Phase II (KMG-II): from individual species to whole genera.</title>
        <authorList>
            <person name="Goeker M."/>
        </authorList>
    </citation>
    <scope>NUCLEOTIDE SEQUENCE [LARGE SCALE GENOMIC DNA]</scope>
    <source>
        <strain evidence="1 2">DSM 45348</strain>
    </source>
</reference>
<dbReference type="OrthoDB" id="9800506at2"/>
<dbReference type="PROSITE" id="PS51197">
    <property type="entry name" value="HTH_RRF2_2"/>
    <property type="match status" value="1"/>
</dbReference>
<dbReference type="InterPro" id="IPR036388">
    <property type="entry name" value="WH-like_DNA-bd_sf"/>
</dbReference>
<dbReference type="EMBL" id="PVZG01000004">
    <property type="protein sequence ID" value="PRY30774.1"/>
    <property type="molecule type" value="Genomic_DNA"/>
</dbReference>
<evidence type="ECO:0000313" key="1">
    <source>
        <dbReference type="EMBL" id="PRY30774.1"/>
    </source>
</evidence>
<keyword evidence="2" id="KW-1185">Reference proteome</keyword>
<organism evidence="1 2">
    <name type="scientific">Pseudosporangium ferrugineum</name>
    <dbReference type="NCBI Taxonomy" id="439699"/>
    <lineage>
        <taxon>Bacteria</taxon>
        <taxon>Bacillati</taxon>
        <taxon>Actinomycetota</taxon>
        <taxon>Actinomycetes</taxon>
        <taxon>Micromonosporales</taxon>
        <taxon>Micromonosporaceae</taxon>
        <taxon>Pseudosporangium</taxon>
    </lineage>
</organism>
<dbReference type="RefSeq" id="WP_106126373.1">
    <property type="nucleotide sequence ID" value="NZ_PVZG01000004.1"/>
</dbReference>
<dbReference type="InterPro" id="IPR000944">
    <property type="entry name" value="Tscrpt_reg_Rrf2"/>
</dbReference>
<dbReference type="GO" id="GO:0005829">
    <property type="term" value="C:cytosol"/>
    <property type="evidence" value="ECO:0007669"/>
    <property type="project" value="TreeGrafter"/>
</dbReference>
<dbReference type="Gene3D" id="1.10.10.10">
    <property type="entry name" value="Winged helix-like DNA-binding domain superfamily/Winged helix DNA-binding domain"/>
    <property type="match status" value="1"/>
</dbReference>
<proteinExistence type="predicted"/>
<name>A0A2T0SBH4_9ACTN</name>
<dbReference type="Pfam" id="PF02082">
    <property type="entry name" value="Rrf2"/>
    <property type="match status" value="1"/>
</dbReference>
<protein>
    <submittedName>
        <fullName evidence="1">Rrf2 family protein</fullName>
    </submittedName>
</protein>
<dbReference type="PANTHER" id="PTHR33221:SF15">
    <property type="entry name" value="HTH-TYPE TRANSCRIPTIONAL REGULATOR YWGB-RELATED"/>
    <property type="match status" value="1"/>
</dbReference>
<sequence>MSRSTNTRFAVAVHVLTYLAGLDDRAAGSEELARSANVNPVYIRQVMGPLRGAGLVRSKPGVHGGWALALLPHDIPLDRVWTLLQGDDPVLGLHGPDPGCATGRSVQRSLIDLDREVADAITARLHAVTVADLLSAVREGTS</sequence>
<accession>A0A2T0SBH4</accession>
<dbReference type="GO" id="GO:0003700">
    <property type="term" value="F:DNA-binding transcription factor activity"/>
    <property type="evidence" value="ECO:0007669"/>
    <property type="project" value="TreeGrafter"/>
</dbReference>
<comment type="caution">
    <text evidence="1">The sequence shown here is derived from an EMBL/GenBank/DDBJ whole genome shotgun (WGS) entry which is preliminary data.</text>
</comment>
<evidence type="ECO:0000313" key="2">
    <source>
        <dbReference type="Proteomes" id="UP000239209"/>
    </source>
</evidence>